<dbReference type="Pfam" id="PF00076">
    <property type="entry name" value="RRM_1"/>
    <property type="match status" value="1"/>
</dbReference>
<sequence length="84" mass="9270">MSVKSIYAGNLPFTTTEDELGNLFAQYGDVYSVKLISDRETGRLRGFGFVEMDEKDCAAAVEALNGYELGGRNLRVNEARPKGF</sequence>
<dbReference type="Gene3D" id="3.30.70.330">
    <property type="match status" value="1"/>
</dbReference>
<dbReference type="GO" id="GO:0003729">
    <property type="term" value="F:mRNA binding"/>
    <property type="evidence" value="ECO:0007669"/>
    <property type="project" value="TreeGrafter"/>
</dbReference>
<protein>
    <submittedName>
        <fullName evidence="4">RNP-1 like RNA-binding protein</fullName>
    </submittedName>
</protein>
<dbReference type="AlphaFoldDB" id="E6W5E3"/>
<dbReference type="OrthoDB" id="9798855at2"/>
<dbReference type="EMBL" id="CP002432">
    <property type="protein sequence ID" value="ADU64874.1"/>
    <property type="molecule type" value="Genomic_DNA"/>
</dbReference>
<dbReference type="PROSITE" id="PS50102">
    <property type="entry name" value="RRM"/>
    <property type="match status" value="1"/>
</dbReference>
<dbReference type="InParanoid" id="E6W5E3"/>
<accession>E6W5E3</accession>
<dbReference type="InterPro" id="IPR035979">
    <property type="entry name" value="RBD_domain_sf"/>
</dbReference>
<dbReference type="InterPro" id="IPR000504">
    <property type="entry name" value="RRM_dom"/>
</dbReference>
<dbReference type="Proteomes" id="UP000002572">
    <property type="component" value="Chromosome"/>
</dbReference>
<dbReference type="InterPro" id="IPR050502">
    <property type="entry name" value="Euk_RNA-bind_prot"/>
</dbReference>
<proteinExistence type="predicted"/>
<evidence type="ECO:0000313" key="5">
    <source>
        <dbReference type="Proteomes" id="UP000002572"/>
    </source>
</evidence>
<evidence type="ECO:0000313" key="4">
    <source>
        <dbReference type="EMBL" id="ADU64874.1"/>
    </source>
</evidence>
<keyword evidence="5" id="KW-1185">Reference proteome</keyword>
<dbReference type="HOGENOM" id="CLU_012062_28_8_0"/>
<dbReference type="STRING" id="653733.Selin_0115"/>
<organism evidence="4 5">
    <name type="scientific">Desulfurispirillum indicum (strain ATCC BAA-1389 / DSM 22839 / S5)</name>
    <dbReference type="NCBI Taxonomy" id="653733"/>
    <lineage>
        <taxon>Bacteria</taxon>
        <taxon>Pseudomonadati</taxon>
        <taxon>Chrysiogenota</taxon>
        <taxon>Chrysiogenia</taxon>
        <taxon>Chrysiogenales</taxon>
        <taxon>Chrysiogenaceae</taxon>
        <taxon>Desulfurispirillum</taxon>
    </lineage>
</organism>
<dbReference type="PANTHER" id="PTHR48025">
    <property type="entry name" value="OS02G0815200 PROTEIN"/>
    <property type="match status" value="1"/>
</dbReference>
<dbReference type="CDD" id="cd21608">
    <property type="entry name" value="RRM2_NsCP33_like"/>
    <property type="match status" value="1"/>
</dbReference>
<name>E6W5E3_DESIS</name>
<reference evidence="4 5" key="1">
    <citation type="submission" date="2010-12" db="EMBL/GenBank/DDBJ databases">
        <title>Complete sequence of Desulfurispirillum indicum S5.</title>
        <authorList>
            <consortium name="US DOE Joint Genome Institute"/>
            <person name="Lucas S."/>
            <person name="Copeland A."/>
            <person name="Lapidus A."/>
            <person name="Cheng J.-F."/>
            <person name="Goodwin L."/>
            <person name="Pitluck S."/>
            <person name="Chertkov O."/>
            <person name="Held B."/>
            <person name="Detter J.C."/>
            <person name="Han C."/>
            <person name="Tapia R."/>
            <person name="Land M."/>
            <person name="Hauser L."/>
            <person name="Kyrpides N."/>
            <person name="Ivanova N."/>
            <person name="Mikhailova N."/>
            <person name="Haggblom M."/>
            <person name="Rauschenbach I."/>
            <person name="Bini E."/>
            <person name="Woyke T."/>
        </authorList>
    </citation>
    <scope>NUCLEOTIDE SEQUENCE [LARGE SCALE GENOMIC DNA]</scope>
    <source>
        <strain evidence="5">ATCC BAA-1389 / DSM 22839 / S5</strain>
    </source>
</reference>
<dbReference type="InterPro" id="IPR012677">
    <property type="entry name" value="Nucleotide-bd_a/b_plait_sf"/>
</dbReference>
<dbReference type="RefSeq" id="WP_013504763.1">
    <property type="nucleotide sequence ID" value="NC_014836.1"/>
</dbReference>
<dbReference type="eggNOG" id="COG0724">
    <property type="taxonomic scope" value="Bacteria"/>
</dbReference>
<keyword evidence="2" id="KW-0694">RNA-binding</keyword>
<dbReference type="InterPro" id="IPR048289">
    <property type="entry name" value="RRM2_NsCP33-like"/>
</dbReference>
<keyword evidence="1" id="KW-0677">Repeat</keyword>
<evidence type="ECO:0000256" key="1">
    <source>
        <dbReference type="ARBA" id="ARBA00022737"/>
    </source>
</evidence>
<dbReference type="PANTHER" id="PTHR48025:SF1">
    <property type="entry name" value="RRM DOMAIN-CONTAINING PROTEIN"/>
    <property type="match status" value="1"/>
</dbReference>
<evidence type="ECO:0000256" key="2">
    <source>
        <dbReference type="ARBA" id="ARBA00022884"/>
    </source>
</evidence>
<evidence type="ECO:0000259" key="3">
    <source>
        <dbReference type="PROSITE" id="PS50102"/>
    </source>
</evidence>
<dbReference type="KEGG" id="din:Selin_0115"/>
<gene>
    <name evidence="4" type="ordered locus">Selin_0115</name>
</gene>
<dbReference type="SUPFAM" id="SSF54928">
    <property type="entry name" value="RNA-binding domain, RBD"/>
    <property type="match status" value="1"/>
</dbReference>
<dbReference type="SMART" id="SM00360">
    <property type="entry name" value="RRM"/>
    <property type="match status" value="1"/>
</dbReference>
<feature type="domain" description="RRM" evidence="3">
    <location>
        <begin position="4"/>
        <end position="81"/>
    </location>
</feature>